<dbReference type="AlphaFoldDB" id="T1D8Y9"/>
<keyword evidence="1" id="KW-1277">Toxin-antitoxin system</keyword>
<dbReference type="GO" id="GO:0004521">
    <property type="term" value="F:RNA endonuclease activity"/>
    <property type="evidence" value="ECO:0007669"/>
    <property type="project" value="TreeGrafter"/>
</dbReference>
<protein>
    <recommendedName>
        <fullName evidence="3">mRNA interferase YafQ</fullName>
    </recommendedName>
</protein>
<gene>
    <name evidence="2" type="ORF">B1A_02625</name>
</gene>
<dbReference type="PIRSF" id="PIRSF006156">
    <property type="entry name" value="YafQ"/>
    <property type="match status" value="1"/>
</dbReference>
<reference evidence="2" key="1">
    <citation type="submission" date="2013-08" db="EMBL/GenBank/DDBJ databases">
        <authorList>
            <person name="Mendez C."/>
            <person name="Richter M."/>
            <person name="Ferrer M."/>
            <person name="Sanchez J."/>
        </authorList>
    </citation>
    <scope>NUCLEOTIDE SEQUENCE</scope>
</reference>
<dbReference type="SUPFAM" id="SSF143011">
    <property type="entry name" value="RelE-like"/>
    <property type="match status" value="1"/>
</dbReference>
<dbReference type="GO" id="GO:0006415">
    <property type="term" value="P:translational termination"/>
    <property type="evidence" value="ECO:0007669"/>
    <property type="project" value="TreeGrafter"/>
</dbReference>
<comment type="caution">
    <text evidence="2">The sequence shown here is derived from an EMBL/GenBank/DDBJ whole genome shotgun (WGS) entry which is preliminary data.</text>
</comment>
<reference evidence="2" key="2">
    <citation type="journal article" date="2014" name="ISME J.">
        <title>Microbial stratification in low pH oxic and suboxic macroscopic growths along an acid mine drainage.</title>
        <authorList>
            <person name="Mendez-Garcia C."/>
            <person name="Mesa V."/>
            <person name="Sprenger R.R."/>
            <person name="Richter M."/>
            <person name="Diez M.S."/>
            <person name="Solano J."/>
            <person name="Bargiela R."/>
            <person name="Golyshina O.V."/>
            <person name="Manteca A."/>
            <person name="Ramos J.L."/>
            <person name="Gallego J.R."/>
            <person name="Llorente I."/>
            <person name="Martins Dos Santos V.A."/>
            <person name="Jensen O.N."/>
            <person name="Pelaez A.I."/>
            <person name="Sanchez J."/>
            <person name="Ferrer M."/>
        </authorList>
    </citation>
    <scope>NUCLEOTIDE SEQUENCE</scope>
</reference>
<dbReference type="PANTHER" id="PTHR40588:SF1">
    <property type="entry name" value="MRNA INTERFERASE TOXIN YAFQ"/>
    <property type="match status" value="1"/>
</dbReference>
<dbReference type="Gene3D" id="3.30.2310.20">
    <property type="entry name" value="RelE-like"/>
    <property type="match status" value="1"/>
</dbReference>
<evidence type="ECO:0008006" key="3">
    <source>
        <dbReference type="Google" id="ProtNLM"/>
    </source>
</evidence>
<dbReference type="EMBL" id="AUZX01001944">
    <property type="protein sequence ID" value="EQD77889.1"/>
    <property type="molecule type" value="Genomic_DNA"/>
</dbReference>
<organism evidence="2">
    <name type="scientific">mine drainage metagenome</name>
    <dbReference type="NCBI Taxonomy" id="410659"/>
    <lineage>
        <taxon>unclassified sequences</taxon>
        <taxon>metagenomes</taxon>
        <taxon>ecological metagenomes</taxon>
    </lineage>
</organism>
<dbReference type="InterPro" id="IPR004386">
    <property type="entry name" value="Toxin_YafQ-like"/>
</dbReference>
<dbReference type="NCBIfam" id="TIGR00053">
    <property type="entry name" value="YafQ family addiction module toxin"/>
    <property type="match status" value="1"/>
</dbReference>
<name>T1D8Y9_9ZZZZ</name>
<evidence type="ECO:0000313" key="2">
    <source>
        <dbReference type="EMBL" id="EQD77889.1"/>
    </source>
</evidence>
<dbReference type="FunFam" id="3.30.2310.20:FF:000003">
    <property type="entry name" value="Type II toxin-antitoxin system YafQ family toxin"/>
    <property type="match status" value="1"/>
</dbReference>
<dbReference type="PANTHER" id="PTHR40588">
    <property type="entry name" value="MRNA INTERFERASE TOXIN YAFQ"/>
    <property type="match status" value="1"/>
</dbReference>
<dbReference type="InterPro" id="IPR035093">
    <property type="entry name" value="RelE/ParE_toxin_dom_sf"/>
</dbReference>
<dbReference type="Pfam" id="PF15738">
    <property type="entry name" value="YafQ_toxin"/>
    <property type="match status" value="1"/>
</dbReference>
<accession>T1D8Y9</accession>
<evidence type="ECO:0000256" key="1">
    <source>
        <dbReference type="ARBA" id="ARBA00022649"/>
    </source>
</evidence>
<dbReference type="NCBIfam" id="TIGR02385">
    <property type="entry name" value="RelE_StbE"/>
    <property type="match status" value="1"/>
</dbReference>
<sequence>MRTPSYAGQFTRDVKLAKKRKKDLSKLRTLLGFLIEGKNLPAVYLDHPLKGDWAGYRDAHLEPDWVLIYKITGDEVRFVRTGRHTDLFGE</sequence>
<proteinExistence type="predicted"/>
<dbReference type="GO" id="GO:0006402">
    <property type="term" value="P:mRNA catabolic process"/>
    <property type="evidence" value="ECO:0007669"/>
    <property type="project" value="TreeGrafter"/>
</dbReference>
<dbReference type="InterPro" id="IPR007712">
    <property type="entry name" value="RelE/ParE_toxin"/>
</dbReference>